<gene>
    <name evidence="6 9" type="primary">map</name>
    <name evidence="9" type="ORF">GCM10011575_39750</name>
</gene>
<dbReference type="Proteomes" id="UP000613840">
    <property type="component" value="Unassembled WGS sequence"/>
</dbReference>
<dbReference type="PANTHER" id="PTHR43330">
    <property type="entry name" value="METHIONINE AMINOPEPTIDASE"/>
    <property type="match status" value="1"/>
</dbReference>
<dbReference type="Gene3D" id="3.90.230.10">
    <property type="entry name" value="Creatinase/methionine aminopeptidase superfamily"/>
    <property type="match status" value="1"/>
</dbReference>
<dbReference type="GO" id="GO:0070006">
    <property type="term" value="F:metalloaminopeptidase activity"/>
    <property type="evidence" value="ECO:0007669"/>
    <property type="project" value="UniProtKB-UniRule"/>
</dbReference>
<comment type="similarity">
    <text evidence="6">Belongs to the peptidase M24A family. Methionine aminopeptidase type 1 subfamily.</text>
</comment>
<dbReference type="InterPro" id="IPR002467">
    <property type="entry name" value="Pept_M24A_MAP1"/>
</dbReference>
<evidence type="ECO:0000313" key="10">
    <source>
        <dbReference type="Proteomes" id="UP000613840"/>
    </source>
</evidence>
<comment type="cofactor">
    <cofactor evidence="6">
        <name>Co(2+)</name>
        <dbReference type="ChEBI" id="CHEBI:48828"/>
    </cofactor>
    <cofactor evidence="6">
        <name>Zn(2+)</name>
        <dbReference type="ChEBI" id="CHEBI:29105"/>
    </cofactor>
    <cofactor evidence="6">
        <name>Mn(2+)</name>
        <dbReference type="ChEBI" id="CHEBI:29035"/>
    </cofactor>
    <cofactor evidence="6">
        <name>Fe(2+)</name>
        <dbReference type="ChEBI" id="CHEBI:29033"/>
    </cofactor>
    <text evidence="6">Binds 2 divalent metal cations per subunit. Has a high-affinity and a low affinity metal-binding site. The true nature of the physiological cofactor is under debate. The enzyme is active with cobalt, zinc, manganese or divalent iron ions. Most likely, methionine aminopeptidases function as mononuclear Fe(2+)-metalloproteases under physiological conditions, and the catalytically relevant metal-binding site has been assigned to the histidine-containing high-affinity site.</text>
</comment>
<sequence length="285" mass="30028">MMFGRPKPEIKTTEQLLVMRRAGLVVARTLTAVRDQVRPGVSTAELDQVAAEVISSAGAQPSFLGYGADRDRPGFPGVICTSVNDEIIHGIPGDRRLQSGDLISVDCGAIVDGWHGDAAITVGVGELAPEREQLSEGTRDALWMGIGVARLGGRVGDISAAVEDRIDALEVEHGRSYGIVTEYVGHGIGSAMHQDPDVPNVGRAGRGTKIRRGLALAIEPMITLGSADNHVAADGWTVITDDGSPAAHWEHTITLTDHGIWVLTAEDGGEAELGRRGLPFGPLAN</sequence>
<evidence type="ECO:0000259" key="8">
    <source>
        <dbReference type="Pfam" id="PF00557"/>
    </source>
</evidence>
<comment type="function">
    <text evidence="1 6">Removes the N-terminal methionine from nascent proteins. The N-terminal methionine is often cleaved when the second residue in the primary sequence is small and uncharged (Met-Ala-, Cys, Gly, Pro, Ser, Thr, or Val). Requires deformylation of the N(alpha)-formylated initiator methionine before it can be hydrolyzed.</text>
</comment>
<keyword evidence="2 6" id="KW-0031">Aminopeptidase</keyword>
<keyword evidence="4 6" id="KW-0479">Metal-binding</keyword>
<accession>A0A917SHH2</accession>
<proteinExistence type="inferred from homology"/>
<reference evidence="9" key="2">
    <citation type="submission" date="2020-09" db="EMBL/GenBank/DDBJ databases">
        <authorList>
            <person name="Sun Q."/>
            <person name="Zhou Y."/>
        </authorList>
    </citation>
    <scope>NUCLEOTIDE SEQUENCE</scope>
    <source>
        <strain evidence="9">CGMCC 4.7306</strain>
    </source>
</reference>
<evidence type="ECO:0000313" key="9">
    <source>
        <dbReference type="EMBL" id="GGL77610.1"/>
    </source>
</evidence>
<evidence type="ECO:0000256" key="5">
    <source>
        <dbReference type="ARBA" id="ARBA00022801"/>
    </source>
</evidence>
<evidence type="ECO:0000256" key="2">
    <source>
        <dbReference type="ARBA" id="ARBA00022438"/>
    </source>
</evidence>
<organism evidence="9 10">
    <name type="scientific">Microlunatus endophyticus</name>
    <dbReference type="NCBI Taxonomy" id="1716077"/>
    <lineage>
        <taxon>Bacteria</taxon>
        <taxon>Bacillati</taxon>
        <taxon>Actinomycetota</taxon>
        <taxon>Actinomycetes</taxon>
        <taxon>Propionibacteriales</taxon>
        <taxon>Propionibacteriaceae</taxon>
        <taxon>Microlunatus</taxon>
    </lineage>
</organism>
<dbReference type="PROSITE" id="PS00680">
    <property type="entry name" value="MAP_1"/>
    <property type="match status" value="1"/>
</dbReference>
<dbReference type="GO" id="GO:0004239">
    <property type="term" value="F:initiator methionyl aminopeptidase activity"/>
    <property type="evidence" value="ECO:0007669"/>
    <property type="project" value="UniProtKB-UniRule"/>
</dbReference>
<evidence type="ECO:0000256" key="7">
    <source>
        <dbReference type="RuleBase" id="RU003653"/>
    </source>
</evidence>
<feature type="binding site" evidence="6">
    <location>
        <position position="117"/>
    </location>
    <ligand>
        <name>a divalent metal cation</name>
        <dbReference type="ChEBI" id="CHEBI:60240"/>
        <label>1</label>
    </ligand>
</feature>
<dbReference type="Pfam" id="PF00557">
    <property type="entry name" value="Peptidase_M24"/>
    <property type="match status" value="1"/>
</dbReference>
<evidence type="ECO:0000256" key="6">
    <source>
        <dbReference type="HAMAP-Rule" id="MF_01974"/>
    </source>
</evidence>
<evidence type="ECO:0000256" key="3">
    <source>
        <dbReference type="ARBA" id="ARBA00022670"/>
    </source>
</evidence>
<keyword evidence="3 6" id="KW-0645">Protease</keyword>
<keyword evidence="10" id="KW-1185">Reference proteome</keyword>
<feature type="binding site" evidence="6">
    <location>
        <position position="117"/>
    </location>
    <ligand>
        <name>a divalent metal cation</name>
        <dbReference type="ChEBI" id="CHEBI:60240"/>
        <label>2</label>
        <note>catalytic</note>
    </ligand>
</feature>
<dbReference type="AlphaFoldDB" id="A0A917SHH2"/>
<dbReference type="NCBIfam" id="TIGR00500">
    <property type="entry name" value="met_pdase_I"/>
    <property type="match status" value="1"/>
</dbReference>
<dbReference type="GO" id="GO:0006508">
    <property type="term" value="P:proteolysis"/>
    <property type="evidence" value="ECO:0007669"/>
    <property type="project" value="UniProtKB-KW"/>
</dbReference>
<dbReference type="InterPro" id="IPR001714">
    <property type="entry name" value="Pept_M24_MAP"/>
</dbReference>
<dbReference type="EMBL" id="BMMZ01000012">
    <property type="protein sequence ID" value="GGL77610.1"/>
    <property type="molecule type" value="Genomic_DNA"/>
</dbReference>
<keyword evidence="5 6" id="KW-0378">Hydrolase</keyword>
<evidence type="ECO:0000256" key="4">
    <source>
        <dbReference type="ARBA" id="ARBA00022723"/>
    </source>
</evidence>
<feature type="binding site" evidence="6">
    <location>
        <position position="193"/>
    </location>
    <ligand>
        <name>substrate</name>
    </ligand>
</feature>
<dbReference type="HAMAP" id="MF_01974">
    <property type="entry name" value="MetAP_1"/>
    <property type="match status" value="1"/>
</dbReference>
<dbReference type="SUPFAM" id="SSF55920">
    <property type="entry name" value="Creatinase/aminopeptidase"/>
    <property type="match status" value="1"/>
</dbReference>
<dbReference type="PRINTS" id="PR00599">
    <property type="entry name" value="MAPEPTIDASE"/>
</dbReference>
<dbReference type="PANTHER" id="PTHR43330:SF27">
    <property type="entry name" value="METHIONINE AMINOPEPTIDASE"/>
    <property type="match status" value="1"/>
</dbReference>
<comment type="subunit">
    <text evidence="6">Monomer.</text>
</comment>
<dbReference type="GO" id="GO:0046872">
    <property type="term" value="F:metal ion binding"/>
    <property type="evidence" value="ECO:0007669"/>
    <property type="project" value="UniProtKB-UniRule"/>
</dbReference>
<feature type="binding site" evidence="6">
    <location>
        <position position="186"/>
    </location>
    <ligand>
        <name>a divalent metal cation</name>
        <dbReference type="ChEBI" id="CHEBI:60240"/>
        <label>2</label>
        <note>catalytic</note>
    </ligand>
</feature>
<reference evidence="9" key="1">
    <citation type="journal article" date="2014" name="Int. J. Syst. Evol. Microbiol.">
        <title>Complete genome sequence of Corynebacterium casei LMG S-19264T (=DSM 44701T), isolated from a smear-ripened cheese.</title>
        <authorList>
            <consortium name="US DOE Joint Genome Institute (JGI-PGF)"/>
            <person name="Walter F."/>
            <person name="Albersmeier A."/>
            <person name="Kalinowski J."/>
            <person name="Ruckert C."/>
        </authorList>
    </citation>
    <scope>NUCLEOTIDE SEQUENCE</scope>
    <source>
        <strain evidence="9">CGMCC 4.7306</strain>
    </source>
</reference>
<feature type="domain" description="Peptidase M24" evidence="8">
    <location>
        <begin position="19"/>
        <end position="257"/>
    </location>
</feature>
<dbReference type="InterPro" id="IPR000994">
    <property type="entry name" value="Pept_M24"/>
</dbReference>
<feature type="binding site" evidence="6">
    <location>
        <position position="89"/>
    </location>
    <ligand>
        <name>substrate</name>
    </ligand>
</feature>
<comment type="caution">
    <text evidence="9">The sequence shown here is derived from an EMBL/GenBank/DDBJ whole genome shotgun (WGS) entry which is preliminary data.</text>
</comment>
<dbReference type="GO" id="GO:0005829">
    <property type="term" value="C:cytosol"/>
    <property type="evidence" value="ECO:0007669"/>
    <property type="project" value="TreeGrafter"/>
</dbReference>
<evidence type="ECO:0000256" key="1">
    <source>
        <dbReference type="ARBA" id="ARBA00002521"/>
    </source>
</evidence>
<protein>
    <recommendedName>
        <fullName evidence="6 7">Methionine aminopeptidase</fullName>
        <shortName evidence="6">MAP</shortName>
        <shortName evidence="6">MetAP</shortName>
        <ecNumber evidence="6 7">3.4.11.18</ecNumber>
    </recommendedName>
    <alternativeName>
        <fullName evidence="6">Peptidase M</fullName>
    </alternativeName>
</protein>
<feature type="binding site" evidence="6">
    <location>
        <position position="219"/>
    </location>
    <ligand>
        <name>a divalent metal cation</name>
        <dbReference type="ChEBI" id="CHEBI:60240"/>
        <label>2</label>
        <note>catalytic</note>
    </ligand>
</feature>
<dbReference type="InterPro" id="IPR036005">
    <property type="entry name" value="Creatinase/aminopeptidase-like"/>
</dbReference>
<dbReference type="CDD" id="cd01086">
    <property type="entry name" value="MetAP1"/>
    <property type="match status" value="1"/>
</dbReference>
<feature type="binding site" evidence="6">
    <location>
        <position position="250"/>
    </location>
    <ligand>
        <name>a divalent metal cation</name>
        <dbReference type="ChEBI" id="CHEBI:60240"/>
        <label>1</label>
    </ligand>
</feature>
<feature type="binding site" evidence="6">
    <location>
        <position position="250"/>
    </location>
    <ligand>
        <name>a divalent metal cation</name>
        <dbReference type="ChEBI" id="CHEBI:60240"/>
        <label>2</label>
        <note>catalytic</note>
    </ligand>
</feature>
<name>A0A917SHH2_9ACTN</name>
<comment type="catalytic activity">
    <reaction evidence="6 7">
        <text>Release of N-terminal amino acids, preferentially methionine, from peptides and arylamides.</text>
        <dbReference type="EC" id="3.4.11.18"/>
    </reaction>
</comment>
<dbReference type="EC" id="3.4.11.18" evidence="6 7"/>
<feature type="binding site" evidence="6">
    <location>
        <position position="106"/>
    </location>
    <ligand>
        <name>a divalent metal cation</name>
        <dbReference type="ChEBI" id="CHEBI:60240"/>
        <label>1</label>
    </ligand>
</feature>